<proteinExistence type="predicted"/>
<keyword evidence="7" id="KW-1133">Transmembrane helix</keyword>
<reference evidence="11" key="2">
    <citation type="submission" date="2018-04" db="EMBL/GenBank/DDBJ databases">
        <title>Complete genome sequence of Sulfodiicoccus acidiphilus strain HS-1.</title>
        <authorList>
            <person name="Sakai H.D."/>
            <person name="Kurosawa N."/>
        </authorList>
    </citation>
    <scope>NUCLEOTIDE SEQUENCE [LARGE SCALE GENOMIC DNA]</scope>
    <source>
        <strain evidence="11">HS-1</strain>
    </source>
</reference>
<dbReference type="Gene3D" id="2.102.10.10">
    <property type="entry name" value="Rieske [2Fe-2S] iron-sulphur domain"/>
    <property type="match status" value="1"/>
</dbReference>
<reference evidence="10" key="4">
    <citation type="submission" date="2020-09" db="EMBL/GenBank/DDBJ databases">
        <authorList>
            <person name="Sun Q."/>
            <person name="Ohkuma M."/>
        </authorList>
    </citation>
    <scope>NUCLEOTIDE SEQUENCE</scope>
    <source>
        <strain evidence="10">JCM 31740</strain>
    </source>
</reference>
<organism evidence="9 11">
    <name type="scientific">Sulfodiicoccus acidiphilus</name>
    <dbReference type="NCBI Taxonomy" id="1670455"/>
    <lineage>
        <taxon>Archaea</taxon>
        <taxon>Thermoproteota</taxon>
        <taxon>Thermoprotei</taxon>
        <taxon>Sulfolobales</taxon>
        <taxon>Sulfolobaceae</taxon>
        <taxon>Sulfodiicoccus</taxon>
    </lineage>
</organism>
<dbReference type="GO" id="GO:0046872">
    <property type="term" value="F:metal ion binding"/>
    <property type="evidence" value="ECO:0007669"/>
    <property type="project" value="UniProtKB-KW"/>
</dbReference>
<sequence length="298" mass="32231">MRKYNRWDLFFARGLQRVMRNPKTKFDEREFVTKGSDYLFNYAEKNVGTIDEGRRNFMKALAIGVGVAAVAGLLPGLRVLPAPGVGITKFPKVLLVDSSGSPLKASTLPINEPVITIYLYPLADEPNFLLNLGDASNKPVQVQPTEVVIPQTGEKYSFPGGVGPSKSIVSYSAICQHLGCEPPEIHFYPPSYMKLGMPAPAELTAEALLAAKQANAPGVIHCDCHGSTYDPYHGASVLTGPTQRPLPYVELEWDPTTDYLYAVEEGGVPVYGHTSDLTGGNPLSGDTTTVSKTINPFS</sequence>
<keyword evidence="5" id="KW-1015">Disulfide bond</keyword>
<dbReference type="Proteomes" id="UP000276741">
    <property type="component" value="Chromosome"/>
</dbReference>
<dbReference type="AlphaFoldDB" id="A0A348B248"/>
<evidence type="ECO:0000256" key="5">
    <source>
        <dbReference type="ARBA" id="ARBA00023157"/>
    </source>
</evidence>
<reference evidence="10" key="1">
    <citation type="journal article" date="2014" name="Int. J. Syst. Evol. Microbiol.">
        <title>Complete genome sequence of Corynebacterium casei LMG S-19264T (=DSM 44701T), isolated from a smear-ripened cheese.</title>
        <authorList>
            <consortium name="US DOE Joint Genome Institute (JGI-PGF)"/>
            <person name="Walter F."/>
            <person name="Albersmeier A."/>
            <person name="Kalinowski J."/>
            <person name="Ruckert C."/>
        </authorList>
    </citation>
    <scope>NUCLEOTIDE SEQUENCE</scope>
    <source>
        <strain evidence="10">JCM 31740</strain>
    </source>
</reference>
<keyword evidence="4" id="KW-0411">Iron-sulfur</keyword>
<evidence type="ECO:0000313" key="9">
    <source>
        <dbReference type="EMBL" id="BBD72250.1"/>
    </source>
</evidence>
<keyword evidence="2" id="KW-0479">Metal-binding</keyword>
<feature type="compositionally biased region" description="Polar residues" evidence="6">
    <location>
        <begin position="284"/>
        <end position="298"/>
    </location>
</feature>
<dbReference type="NCBIfam" id="TIGR01409">
    <property type="entry name" value="TAT_signal_seq"/>
    <property type="match status" value="1"/>
</dbReference>
<feature type="transmembrane region" description="Helical" evidence="7">
    <location>
        <begin position="60"/>
        <end position="80"/>
    </location>
</feature>
<keyword evidence="7" id="KW-0812">Transmembrane</keyword>
<evidence type="ECO:0000256" key="4">
    <source>
        <dbReference type="ARBA" id="ARBA00023014"/>
    </source>
</evidence>
<feature type="region of interest" description="Disordered" evidence="6">
    <location>
        <begin position="274"/>
        <end position="298"/>
    </location>
</feature>
<dbReference type="InterPro" id="IPR014349">
    <property type="entry name" value="Rieske_Fe-S_prot"/>
</dbReference>
<accession>A0A348B248</accession>
<evidence type="ECO:0000259" key="8">
    <source>
        <dbReference type="PROSITE" id="PS51296"/>
    </source>
</evidence>
<dbReference type="PANTHER" id="PTHR10134">
    <property type="entry name" value="CYTOCHROME B-C1 COMPLEX SUBUNIT RIESKE, MITOCHONDRIAL"/>
    <property type="match status" value="1"/>
</dbReference>
<keyword evidence="3" id="KW-0408">Iron</keyword>
<evidence type="ECO:0000313" key="10">
    <source>
        <dbReference type="EMBL" id="GGT90787.1"/>
    </source>
</evidence>
<dbReference type="KEGG" id="sacd:HS1genome_0639"/>
<evidence type="ECO:0000313" key="11">
    <source>
        <dbReference type="Proteomes" id="UP000276741"/>
    </source>
</evidence>
<gene>
    <name evidence="10" type="ORF">GCM10007116_05810</name>
    <name evidence="9" type="ORF">HS1genome_0639</name>
</gene>
<dbReference type="InterPro" id="IPR017941">
    <property type="entry name" value="Rieske_2Fe-2S"/>
</dbReference>
<dbReference type="Pfam" id="PF00355">
    <property type="entry name" value="Rieske"/>
    <property type="match status" value="1"/>
</dbReference>
<protein>
    <submittedName>
        <fullName evidence="9">Rieske iron-sulfur protein SoxL2</fullName>
    </submittedName>
</protein>
<dbReference type="EMBL" id="AP018553">
    <property type="protein sequence ID" value="BBD72250.1"/>
    <property type="molecule type" value="Genomic_DNA"/>
</dbReference>
<evidence type="ECO:0000256" key="1">
    <source>
        <dbReference type="ARBA" id="ARBA00022714"/>
    </source>
</evidence>
<keyword evidence="1" id="KW-0001">2Fe-2S</keyword>
<name>A0A348B248_9CREN</name>
<dbReference type="InterPro" id="IPR036922">
    <property type="entry name" value="Rieske_2Fe-2S_sf"/>
</dbReference>
<dbReference type="EMBL" id="BMQS01000004">
    <property type="protein sequence ID" value="GGT90787.1"/>
    <property type="molecule type" value="Genomic_DNA"/>
</dbReference>
<dbReference type="PROSITE" id="PS51296">
    <property type="entry name" value="RIESKE"/>
    <property type="match status" value="1"/>
</dbReference>
<keyword evidence="7" id="KW-0472">Membrane</keyword>
<keyword evidence="11" id="KW-1185">Reference proteome</keyword>
<feature type="domain" description="Rieske" evidence="8">
    <location>
        <begin position="139"/>
        <end position="260"/>
    </location>
</feature>
<evidence type="ECO:0000256" key="7">
    <source>
        <dbReference type="SAM" id="Phobius"/>
    </source>
</evidence>
<dbReference type="SUPFAM" id="SSF50022">
    <property type="entry name" value="ISP domain"/>
    <property type="match status" value="1"/>
</dbReference>
<evidence type="ECO:0000256" key="6">
    <source>
        <dbReference type="SAM" id="MobiDB-lite"/>
    </source>
</evidence>
<dbReference type="GO" id="GO:0051537">
    <property type="term" value="F:2 iron, 2 sulfur cluster binding"/>
    <property type="evidence" value="ECO:0007669"/>
    <property type="project" value="UniProtKB-KW"/>
</dbReference>
<evidence type="ECO:0000256" key="3">
    <source>
        <dbReference type="ARBA" id="ARBA00023004"/>
    </source>
</evidence>
<dbReference type="Proteomes" id="UP000616143">
    <property type="component" value="Unassembled WGS sequence"/>
</dbReference>
<reference evidence="9" key="3">
    <citation type="journal article" date="2019" name="BMC Res. Notes">
        <title>Complete genome sequence of the Sulfodiicoccus acidiphilus strain HS-1T, the first crenarchaeon that lacks polB3, isolated from an acidic hot spring in Ohwaku-dani, Hakone, Japan.</title>
        <authorList>
            <person name="Sakai H.D."/>
            <person name="Kurosawa N."/>
        </authorList>
    </citation>
    <scope>NUCLEOTIDE SEQUENCE</scope>
    <source>
        <strain evidence="9">HS-1</strain>
    </source>
</reference>
<evidence type="ECO:0000256" key="2">
    <source>
        <dbReference type="ARBA" id="ARBA00022723"/>
    </source>
</evidence>
<dbReference type="InterPro" id="IPR019546">
    <property type="entry name" value="TAT_signal_bac_arc"/>
</dbReference>